<dbReference type="Ensembl" id="ENSAPET00000027348.1">
    <property type="protein sequence ID" value="ENSAPEP00000026636.1"/>
    <property type="gene ID" value="ENSAPEG00000018931.1"/>
</dbReference>
<sequence length="521" mass="59502">MLLLLLLLRLVNMADQNKTGTEGKLFSEILSPSELFAARSRSHKIPVRGQKDFFPNDSDEQRQRLEQSLNEHWSLTSEERVERLGNLVKAIWIPSDQIVELQSPAGKFWQTMGFSANGKQYLLPEEALYLMECGNVQVFYRDLPLSIQDGYERFLSSATVSLQQYQVFGHLKRLGYVVHRFDPSSEPSSYAKQLNLPQSRDRAGRQLKRKRSPSPTATCSYTEAQVESTIEKMEEDKCSLEGDDAKKLAASPDIQTATTSGADEGRSWWMTDDLGASDKELHHSPTSGSSRWDFSSIPFPDVGSSERHPSCLAPPEPSLLPGDLTVGVCDIASWRRKINLRMVKMSSKEQKREKDKRRRRWDVNKDREVRRCRNWAEYHELLARRQRKRKGRPAHLWNREVTPLHDPKQPISTGELLDKISVIKSTHLLEGASRLKGSEQWRICFNVYQPDTVVDFKKSNPGKPYSRMCVCSFDGPVPDLRAIKLLAFQSGDIPVVFAVVDHGDISFYTFKDFQLPIDVFP</sequence>
<dbReference type="STRING" id="161767.ENSAPEP00000026636"/>
<evidence type="ECO:0000259" key="5">
    <source>
        <dbReference type="Pfam" id="PF12928"/>
    </source>
</evidence>
<evidence type="ECO:0000313" key="6">
    <source>
        <dbReference type="Ensembl" id="ENSAPEP00000026636.1"/>
    </source>
</evidence>
<evidence type="ECO:0000256" key="2">
    <source>
        <dbReference type="ARBA" id="ARBA00022694"/>
    </source>
</evidence>
<evidence type="ECO:0000256" key="3">
    <source>
        <dbReference type="SAM" id="MobiDB-lite"/>
    </source>
</evidence>
<feature type="domain" description="tRNA-splicing endonuclease subunit Sen54 N-terminal" evidence="5">
    <location>
        <begin position="74"/>
        <end position="140"/>
    </location>
</feature>
<feature type="region of interest" description="Disordered" evidence="3">
    <location>
        <begin position="185"/>
        <end position="223"/>
    </location>
</feature>
<reference evidence="6 7" key="1">
    <citation type="submission" date="2018-03" db="EMBL/GenBank/DDBJ databases">
        <title>Finding Nemo's genes: A chromosome-scale reference assembly of the genome of the orange clownfish Amphiprion percula.</title>
        <authorList>
            <person name="Lehmann R."/>
        </authorList>
    </citation>
    <scope>NUCLEOTIDE SEQUENCE</scope>
</reference>
<feature type="compositionally biased region" description="Polar residues" evidence="3">
    <location>
        <begin position="185"/>
        <end position="198"/>
    </location>
</feature>
<dbReference type="PANTHER" id="PTHR21027:SF1">
    <property type="entry name" value="TRNA-SPLICING ENDONUCLEASE SUBUNIT SEN54"/>
    <property type="match status" value="1"/>
</dbReference>
<dbReference type="InterPro" id="IPR024337">
    <property type="entry name" value="tRNA_splic_suSen54"/>
</dbReference>
<dbReference type="AlphaFoldDB" id="A0A3P8TPW5"/>
<name>A0A3P8TPW5_AMPPE</name>
<organism evidence="6 7">
    <name type="scientific">Amphiprion percula</name>
    <name type="common">Orange clownfish</name>
    <name type="synonym">Lutjanus percula</name>
    <dbReference type="NCBI Taxonomy" id="161767"/>
    <lineage>
        <taxon>Eukaryota</taxon>
        <taxon>Metazoa</taxon>
        <taxon>Chordata</taxon>
        <taxon>Craniata</taxon>
        <taxon>Vertebrata</taxon>
        <taxon>Euteleostomi</taxon>
        <taxon>Actinopterygii</taxon>
        <taxon>Neopterygii</taxon>
        <taxon>Teleostei</taxon>
        <taxon>Neoteleostei</taxon>
        <taxon>Acanthomorphata</taxon>
        <taxon>Ovalentaria</taxon>
        <taxon>Pomacentridae</taxon>
        <taxon>Amphiprion</taxon>
    </lineage>
</organism>
<reference evidence="6" key="2">
    <citation type="submission" date="2025-08" db="UniProtKB">
        <authorList>
            <consortium name="Ensembl"/>
        </authorList>
    </citation>
    <scope>IDENTIFICATION</scope>
</reference>
<feature type="chain" id="PRO_5018151008" evidence="4">
    <location>
        <begin position="17"/>
        <end position="521"/>
    </location>
</feature>
<dbReference type="OMA" id="AMVLQHI"/>
<dbReference type="GeneTree" id="ENSGT00390000004214"/>
<proteinExistence type="inferred from homology"/>
<dbReference type="GO" id="GO:0000214">
    <property type="term" value="C:tRNA-intron endonuclease complex"/>
    <property type="evidence" value="ECO:0007669"/>
    <property type="project" value="TreeGrafter"/>
</dbReference>
<protein>
    <submittedName>
        <fullName evidence="6">TSEN54 tRNA splicing endonuclease subunit</fullName>
    </submittedName>
</protein>
<keyword evidence="2" id="KW-0819">tRNA processing</keyword>
<evidence type="ECO:0000256" key="1">
    <source>
        <dbReference type="ARBA" id="ARBA00005736"/>
    </source>
</evidence>
<evidence type="ECO:0000313" key="7">
    <source>
        <dbReference type="Proteomes" id="UP000265080"/>
    </source>
</evidence>
<feature type="signal peptide" evidence="4">
    <location>
        <begin position="1"/>
        <end position="16"/>
    </location>
</feature>
<keyword evidence="7" id="KW-1185">Reference proteome</keyword>
<feature type="compositionally biased region" description="Polar residues" evidence="3">
    <location>
        <begin position="213"/>
        <end position="223"/>
    </location>
</feature>
<dbReference type="Pfam" id="PF12928">
    <property type="entry name" value="tRNA_int_end_N2"/>
    <property type="match status" value="1"/>
</dbReference>
<reference evidence="6" key="3">
    <citation type="submission" date="2025-09" db="UniProtKB">
        <authorList>
            <consortium name="Ensembl"/>
        </authorList>
    </citation>
    <scope>IDENTIFICATION</scope>
</reference>
<dbReference type="Proteomes" id="UP000265080">
    <property type="component" value="Chromosome 14"/>
</dbReference>
<dbReference type="InterPro" id="IPR024336">
    <property type="entry name" value="tRNA_splic_suSen54_N"/>
</dbReference>
<accession>A0A3P8TPW5</accession>
<feature type="region of interest" description="Disordered" evidence="3">
    <location>
        <begin position="249"/>
        <end position="268"/>
    </location>
</feature>
<dbReference type="GO" id="GO:0000379">
    <property type="term" value="P:tRNA-type intron splice site recognition and cleavage"/>
    <property type="evidence" value="ECO:0007669"/>
    <property type="project" value="TreeGrafter"/>
</dbReference>
<keyword evidence="4" id="KW-0732">Signal</keyword>
<dbReference type="PANTHER" id="PTHR21027">
    <property type="entry name" value="TRNA-SPLICING ENDONUCLEASE SUBUNIT SEN54"/>
    <property type="match status" value="1"/>
</dbReference>
<evidence type="ECO:0000256" key="4">
    <source>
        <dbReference type="SAM" id="SignalP"/>
    </source>
</evidence>
<comment type="similarity">
    <text evidence="1">Belongs to the SEN54 family.</text>
</comment>